<reference evidence="4" key="1">
    <citation type="submission" date="2021-01" db="EMBL/GenBank/DDBJ databases">
        <authorList>
            <person name="Kaushik A."/>
        </authorList>
    </citation>
    <scope>NUCLEOTIDE SEQUENCE</scope>
    <source>
        <strain evidence="4">AG4-RS23</strain>
    </source>
</reference>
<feature type="domain" description="Nephrocystin 3-like N-terminal" evidence="3">
    <location>
        <begin position="281"/>
        <end position="437"/>
    </location>
</feature>
<gene>
    <name evidence="4" type="ORF">RDB_LOCUS69581</name>
</gene>
<dbReference type="Gene3D" id="3.40.50.300">
    <property type="entry name" value="P-loop containing nucleotide triphosphate hydrolases"/>
    <property type="match status" value="1"/>
</dbReference>
<feature type="region of interest" description="Disordered" evidence="2">
    <location>
        <begin position="29"/>
        <end position="97"/>
    </location>
</feature>
<accession>A0A8H3BRB3</accession>
<dbReference type="Proteomes" id="UP000663861">
    <property type="component" value="Unassembled WGS sequence"/>
</dbReference>
<dbReference type="InterPro" id="IPR056884">
    <property type="entry name" value="NPHP3-like_N"/>
</dbReference>
<dbReference type="EMBL" id="CAJMWY010001214">
    <property type="protein sequence ID" value="CAE6461811.1"/>
    <property type="molecule type" value="Genomic_DNA"/>
</dbReference>
<keyword evidence="1" id="KW-0677">Repeat</keyword>
<dbReference type="InterPro" id="IPR027417">
    <property type="entry name" value="P-loop_NTPase"/>
</dbReference>
<comment type="caution">
    <text evidence="4">The sequence shown here is derived from an EMBL/GenBank/DDBJ whole genome shotgun (WGS) entry which is preliminary data.</text>
</comment>
<evidence type="ECO:0000256" key="1">
    <source>
        <dbReference type="ARBA" id="ARBA00022737"/>
    </source>
</evidence>
<dbReference type="AlphaFoldDB" id="A0A8H3BRB3"/>
<proteinExistence type="predicted"/>
<evidence type="ECO:0000259" key="3">
    <source>
        <dbReference type="Pfam" id="PF24883"/>
    </source>
</evidence>
<dbReference type="PANTHER" id="PTHR10039">
    <property type="entry name" value="AMELOGENIN"/>
    <property type="match status" value="1"/>
</dbReference>
<name>A0A8H3BRB3_9AGAM</name>
<evidence type="ECO:0000313" key="4">
    <source>
        <dbReference type="EMBL" id="CAE6461811.1"/>
    </source>
</evidence>
<evidence type="ECO:0000256" key="2">
    <source>
        <dbReference type="SAM" id="MobiDB-lite"/>
    </source>
</evidence>
<dbReference type="Pfam" id="PF24883">
    <property type="entry name" value="NPHP3_N"/>
    <property type="match status" value="1"/>
</dbReference>
<sequence>MSSEYPPRSQKKTRLLQRMGDRFHRIKDAIMRPSSPRLSPGSVSHALPVSRPTTSPLIIGPRPCESDQQEIPLPSDPSASELLPGAHAEPSPKPEIADRVAPNRLIGSLQALEGSIGFPPLKLALSELIGCLDMMKASSSSLKDYEQLVDEFQSMADILKPYVGELESEPRTGSIANVTQCIQRQVMEIKKQAERGTIGRLLDATEDQQDVIRRYRQIENLFRQIQCDLSIRTRDDVKKQLEITLLRGMYPVDDARYNSGYSTTIKRRGCTPETREAIHRGLQEWAANLDSAKIYWMNGMAGTGKTTIAYSFCEWLESTHRLGSSFFCSRISSSCRSLNRIIPTLAYQLARYSPAFRSTLCTALNDNPDAGTLNVVQQFEMLINKPMLQIKNAMPGSVVIVIDALDECDDVYSVRLLLDVLLKFSRDLPVKFFVASRPEHAIRDRMMFQRGSSRTIVHLHDIEESIVEKDIKKYLTEALSAMQPPPSLQQIDQLAKRSRNLFIYAATVVRYIYPEDMFVNSSARLVSMLEAVSAPNATTKNRYEDLDRLYTTVLSAAFNKRLDDEEQDHMRRALSTIVCAREPLTAATIAFLATLTEDQVWSALQSLRSVVHVPENKGLISTLHASFPEYMLDEARSNGFYCDRSNSNQALLHRCFDVMKSELRFNICQLKNSYLTDDQIEDMEARVAQWISPTLSYACRYWGVHLTLSPAADNIRGMLLDLLYNRLLFWMEVLSLSGCIGIGAPTMSQAQIWLRQANSDQDETQKQVSDARNFLTWFAANPCS</sequence>
<protein>
    <recommendedName>
        <fullName evidence="3">Nephrocystin 3-like N-terminal domain-containing protein</fullName>
    </recommendedName>
</protein>
<dbReference type="PANTHER" id="PTHR10039:SF17">
    <property type="entry name" value="FUNGAL STAND N-TERMINAL GOODBYE DOMAIN-CONTAINING PROTEIN-RELATED"/>
    <property type="match status" value="1"/>
</dbReference>
<evidence type="ECO:0000313" key="5">
    <source>
        <dbReference type="Proteomes" id="UP000663861"/>
    </source>
</evidence>
<dbReference type="SUPFAM" id="SSF52540">
    <property type="entry name" value="P-loop containing nucleoside triphosphate hydrolases"/>
    <property type="match status" value="1"/>
</dbReference>
<organism evidence="4 5">
    <name type="scientific">Rhizoctonia solani</name>
    <dbReference type="NCBI Taxonomy" id="456999"/>
    <lineage>
        <taxon>Eukaryota</taxon>
        <taxon>Fungi</taxon>
        <taxon>Dikarya</taxon>
        <taxon>Basidiomycota</taxon>
        <taxon>Agaricomycotina</taxon>
        <taxon>Agaricomycetes</taxon>
        <taxon>Cantharellales</taxon>
        <taxon>Ceratobasidiaceae</taxon>
        <taxon>Rhizoctonia</taxon>
    </lineage>
</organism>